<keyword evidence="2 5" id="KW-0812">Transmembrane</keyword>
<keyword evidence="3 5" id="KW-1133">Transmembrane helix</keyword>
<feature type="transmembrane region" description="Helical" evidence="5">
    <location>
        <begin position="60"/>
        <end position="83"/>
    </location>
</feature>
<reference evidence="7 8" key="1">
    <citation type="journal article" date="2020" name="ISME J.">
        <title>Uncovering the hidden diversity of litter-decomposition mechanisms in mushroom-forming fungi.</title>
        <authorList>
            <person name="Floudas D."/>
            <person name="Bentzer J."/>
            <person name="Ahren D."/>
            <person name="Johansson T."/>
            <person name="Persson P."/>
            <person name="Tunlid A."/>
        </authorList>
    </citation>
    <scope>NUCLEOTIDE SEQUENCE [LARGE SCALE GENOMIC DNA]</scope>
    <source>
        <strain evidence="7 8">CBS 146.42</strain>
    </source>
</reference>
<comment type="subcellular location">
    <subcellularLocation>
        <location evidence="1">Membrane</location>
        <topology evidence="1">Multi-pass membrane protein</topology>
    </subcellularLocation>
</comment>
<protein>
    <recommendedName>
        <fullName evidence="6">PIG-P domain-containing protein</fullName>
    </recommendedName>
</protein>
<dbReference type="InterPro" id="IPR052263">
    <property type="entry name" value="GPI_Anchor_Biosynth"/>
</dbReference>
<dbReference type="PANTHER" id="PTHR46346">
    <property type="entry name" value="PHOSPHATIDYLINOSITOL N-ACETYLGLUCOSAMINYLTRANSFERASE SUBUNIT P"/>
    <property type="match status" value="1"/>
</dbReference>
<evidence type="ECO:0000256" key="5">
    <source>
        <dbReference type="SAM" id="Phobius"/>
    </source>
</evidence>
<evidence type="ECO:0000256" key="1">
    <source>
        <dbReference type="ARBA" id="ARBA00004141"/>
    </source>
</evidence>
<keyword evidence="8" id="KW-1185">Reference proteome</keyword>
<accession>A0A8H5G1Z1</accession>
<evidence type="ECO:0000256" key="4">
    <source>
        <dbReference type="ARBA" id="ARBA00023136"/>
    </source>
</evidence>
<dbReference type="GO" id="GO:0016020">
    <property type="term" value="C:membrane"/>
    <property type="evidence" value="ECO:0007669"/>
    <property type="project" value="UniProtKB-SubCell"/>
</dbReference>
<organism evidence="7 8">
    <name type="scientific">Leucocoprinus leucothites</name>
    <dbReference type="NCBI Taxonomy" id="201217"/>
    <lineage>
        <taxon>Eukaryota</taxon>
        <taxon>Fungi</taxon>
        <taxon>Dikarya</taxon>
        <taxon>Basidiomycota</taxon>
        <taxon>Agaricomycotina</taxon>
        <taxon>Agaricomycetes</taxon>
        <taxon>Agaricomycetidae</taxon>
        <taxon>Agaricales</taxon>
        <taxon>Agaricineae</taxon>
        <taxon>Agaricaceae</taxon>
        <taxon>Leucocoprinus</taxon>
    </lineage>
</organism>
<dbReference type="OrthoDB" id="690928at2759"/>
<gene>
    <name evidence="7" type="ORF">D9756_006469</name>
</gene>
<dbReference type="InterPro" id="IPR013717">
    <property type="entry name" value="PIG-P"/>
</dbReference>
<dbReference type="AlphaFoldDB" id="A0A8H5G1Z1"/>
<dbReference type="Proteomes" id="UP000559027">
    <property type="component" value="Unassembled WGS sequence"/>
</dbReference>
<comment type="caution">
    <text evidence="7">The sequence shown here is derived from an EMBL/GenBank/DDBJ whole genome shotgun (WGS) entry which is preliminary data.</text>
</comment>
<evidence type="ECO:0000259" key="6">
    <source>
        <dbReference type="Pfam" id="PF08510"/>
    </source>
</evidence>
<evidence type="ECO:0000313" key="8">
    <source>
        <dbReference type="Proteomes" id="UP000559027"/>
    </source>
</evidence>
<evidence type="ECO:0000256" key="2">
    <source>
        <dbReference type="ARBA" id="ARBA00022692"/>
    </source>
</evidence>
<dbReference type="Pfam" id="PF08510">
    <property type="entry name" value="PIG-P"/>
    <property type="match status" value="1"/>
</dbReference>
<sequence>MATTQNPERMTKSRAPEFYGFVAWASTSFLFVLYILWALLPDRWIMAVGIDWYPNREWSILIPAWTIIVIILTYIVYWSLALLGTPSFSDMSTVTDSFAQLPPSNHTPNVYVASTDPSAIPQLYDMPLGMVNRILYQRRVNEDS</sequence>
<evidence type="ECO:0000313" key="7">
    <source>
        <dbReference type="EMBL" id="KAF5356833.1"/>
    </source>
</evidence>
<dbReference type="GO" id="GO:0005783">
    <property type="term" value="C:endoplasmic reticulum"/>
    <property type="evidence" value="ECO:0007669"/>
    <property type="project" value="TreeGrafter"/>
</dbReference>
<evidence type="ECO:0000256" key="3">
    <source>
        <dbReference type="ARBA" id="ARBA00022989"/>
    </source>
</evidence>
<dbReference type="GO" id="GO:0006506">
    <property type="term" value="P:GPI anchor biosynthetic process"/>
    <property type="evidence" value="ECO:0007669"/>
    <property type="project" value="TreeGrafter"/>
</dbReference>
<dbReference type="PANTHER" id="PTHR46346:SF1">
    <property type="entry name" value="PHOSPHATIDYLINOSITOL N-ACETYLGLUCOSAMINYLTRANSFERASE SUBUNIT P"/>
    <property type="match status" value="1"/>
</dbReference>
<feature type="domain" description="PIG-P" evidence="6">
    <location>
        <begin position="17"/>
        <end position="136"/>
    </location>
</feature>
<proteinExistence type="predicted"/>
<feature type="transmembrane region" description="Helical" evidence="5">
    <location>
        <begin position="21"/>
        <end position="40"/>
    </location>
</feature>
<name>A0A8H5G1Z1_9AGAR</name>
<dbReference type="EMBL" id="JAACJO010000006">
    <property type="protein sequence ID" value="KAF5356833.1"/>
    <property type="molecule type" value="Genomic_DNA"/>
</dbReference>
<keyword evidence="4 5" id="KW-0472">Membrane</keyword>